<dbReference type="PROSITE" id="PS51934">
    <property type="entry name" value="LRAT"/>
    <property type="match status" value="1"/>
</dbReference>
<dbReference type="GO" id="GO:0016787">
    <property type="term" value="F:hydrolase activity"/>
    <property type="evidence" value="ECO:0007669"/>
    <property type="project" value="UniProtKB-KW"/>
</dbReference>
<comment type="similarity">
    <text evidence="1">Belongs to the H-rev107 family.</text>
</comment>
<feature type="transmembrane region" description="Helical" evidence="5">
    <location>
        <begin position="250"/>
        <end position="266"/>
    </location>
</feature>
<protein>
    <recommendedName>
        <fullName evidence="6">LRAT domain-containing protein</fullName>
    </recommendedName>
</protein>
<evidence type="ECO:0000256" key="1">
    <source>
        <dbReference type="ARBA" id="ARBA00007824"/>
    </source>
</evidence>
<evidence type="ECO:0000256" key="2">
    <source>
        <dbReference type="ARBA" id="ARBA00022679"/>
    </source>
</evidence>
<dbReference type="GO" id="GO:0016740">
    <property type="term" value="F:transferase activity"/>
    <property type="evidence" value="ECO:0007669"/>
    <property type="project" value="UniProtKB-KW"/>
</dbReference>
<feature type="domain" description="LRAT" evidence="6">
    <location>
        <begin position="40"/>
        <end position="149"/>
    </location>
</feature>
<keyword evidence="5" id="KW-0812">Transmembrane</keyword>
<dbReference type="PANTHER" id="PTHR13943:SF77">
    <property type="entry name" value="LRAT DOMAIN-CONTAINING PROTEIN"/>
    <property type="match status" value="1"/>
</dbReference>
<accession>A0ABD3XBT2</accession>
<keyword evidence="3" id="KW-0378">Hydrolase</keyword>
<reference evidence="7 8" key="1">
    <citation type="submission" date="2024-11" db="EMBL/GenBank/DDBJ databases">
        <title>Chromosome-level genome assembly of the freshwater bivalve Anodonta woodiana.</title>
        <authorList>
            <person name="Chen X."/>
        </authorList>
    </citation>
    <scope>NUCLEOTIDE SEQUENCE [LARGE SCALE GENOMIC DNA]</scope>
    <source>
        <strain evidence="7">MN2024</strain>
        <tissue evidence="7">Gills</tissue>
    </source>
</reference>
<feature type="transmembrane region" description="Helical" evidence="5">
    <location>
        <begin position="184"/>
        <end position="204"/>
    </location>
</feature>
<keyword evidence="5" id="KW-1133">Transmembrane helix</keyword>
<keyword evidence="4" id="KW-0443">Lipid metabolism</keyword>
<dbReference type="InterPro" id="IPR007053">
    <property type="entry name" value="LRAT_dom"/>
</dbReference>
<feature type="transmembrane region" description="Helical" evidence="5">
    <location>
        <begin position="225"/>
        <end position="244"/>
    </location>
</feature>
<dbReference type="PANTHER" id="PTHR13943">
    <property type="entry name" value="HRAS-LIKE SUPPRESSOR - RELATED"/>
    <property type="match status" value="1"/>
</dbReference>
<dbReference type="AlphaFoldDB" id="A0ABD3XBT2"/>
<evidence type="ECO:0000256" key="4">
    <source>
        <dbReference type="ARBA" id="ARBA00023098"/>
    </source>
</evidence>
<evidence type="ECO:0000313" key="7">
    <source>
        <dbReference type="EMBL" id="KAL3883731.1"/>
    </source>
</evidence>
<comment type="caution">
    <text evidence="7">The sequence shown here is derived from an EMBL/GenBank/DDBJ whole genome shotgun (WGS) entry which is preliminary data.</text>
</comment>
<dbReference type="EMBL" id="JBJQND010000003">
    <property type="protein sequence ID" value="KAL3883731.1"/>
    <property type="molecule type" value="Genomic_DNA"/>
</dbReference>
<evidence type="ECO:0000256" key="5">
    <source>
        <dbReference type="SAM" id="Phobius"/>
    </source>
</evidence>
<feature type="transmembrane region" description="Helical" evidence="5">
    <location>
        <begin position="156"/>
        <end position="172"/>
    </location>
</feature>
<name>A0ABD3XBT2_SINWO</name>
<dbReference type="Gene3D" id="3.90.1720.10">
    <property type="entry name" value="endopeptidase domain like (from Nostoc punctiforme)"/>
    <property type="match status" value="1"/>
</dbReference>
<dbReference type="GO" id="GO:0006629">
    <property type="term" value="P:lipid metabolic process"/>
    <property type="evidence" value="ECO:0007669"/>
    <property type="project" value="UniProtKB-KW"/>
</dbReference>
<gene>
    <name evidence="7" type="ORF">ACJMK2_029966</name>
</gene>
<organism evidence="7 8">
    <name type="scientific">Sinanodonta woodiana</name>
    <name type="common">Chinese pond mussel</name>
    <name type="synonym">Anodonta woodiana</name>
    <dbReference type="NCBI Taxonomy" id="1069815"/>
    <lineage>
        <taxon>Eukaryota</taxon>
        <taxon>Metazoa</taxon>
        <taxon>Spiralia</taxon>
        <taxon>Lophotrochozoa</taxon>
        <taxon>Mollusca</taxon>
        <taxon>Bivalvia</taxon>
        <taxon>Autobranchia</taxon>
        <taxon>Heteroconchia</taxon>
        <taxon>Palaeoheterodonta</taxon>
        <taxon>Unionida</taxon>
        <taxon>Unionoidea</taxon>
        <taxon>Unionidae</taxon>
        <taxon>Unioninae</taxon>
        <taxon>Sinanodonta</taxon>
    </lineage>
</organism>
<dbReference type="InterPro" id="IPR051496">
    <property type="entry name" value="H-rev107_PLA/AT"/>
</dbReference>
<keyword evidence="5" id="KW-0472">Membrane</keyword>
<evidence type="ECO:0000259" key="6">
    <source>
        <dbReference type="PROSITE" id="PS51934"/>
    </source>
</evidence>
<evidence type="ECO:0000313" key="8">
    <source>
        <dbReference type="Proteomes" id="UP001634394"/>
    </source>
</evidence>
<sequence length="529" mass="62550">MPRRSCLHCCINIRVENMHMLQMGQHITFPGRRGLKHINKKGTQMKWYMHHAIIKAVKIQSDFSADLVLIHFWMTNEDKKCTVTETTDSYNLSTDEIYIRKYQQIRYDPAEVVRRAESQLGNESKYNIFTYNCEHLATWCVAGEEESKQVNFCKSIMWQLVIFVIVWLFRILKPFQIEHLYDTADLLLLLYSSWYIVYRSNYFIERYEKAKIICNDCLNMHYSDLRTGLLILFHFVLLAAIFVLNFTNDLYIISTPIILALCLHILKRMILNNSYHEVKREVKKLSDINSGDVIYLNYEGTNYYIVDNSNVFSMLLHLFFFSSGTIKKHSFNLDLARHKVMYVHYPQLKTHPSDIVVQRARMRVGEKKWNWFSNRSRHFCHWAKVKEDIFYLSRKSQKKNSASPDTDVRSSLLMKTSEVWIRIEIARGDIVEIKSFGPFTDSGIVLHIAKGTHDQIFAMDVVLKKGFVKSIVKMVRFNVDLRVDRIWIHRYHPVHCYSKAKYIEMACMKIDKVCGQWTQTGFIRDCIIK</sequence>
<keyword evidence="2" id="KW-0808">Transferase</keyword>
<dbReference type="Pfam" id="PF04970">
    <property type="entry name" value="LRAT"/>
    <property type="match status" value="1"/>
</dbReference>
<evidence type="ECO:0000256" key="3">
    <source>
        <dbReference type="ARBA" id="ARBA00022801"/>
    </source>
</evidence>
<keyword evidence="8" id="KW-1185">Reference proteome</keyword>
<dbReference type="Proteomes" id="UP001634394">
    <property type="component" value="Unassembled WGS sequence"/>
</dbReference>
<proteinExistence type="inferred from homology"/>